<gene>
    <name evidence="1" type="ORF">MILVUS5_LOCUS8386</name>
</gene>
<organism evidence="1 2">
    <name type="scientific">Trifolium pratense</name>
    <name type="common">Red clover</name>
    <dbReference type="NCBI Taxonomy" id="57577"/>
    <lineage>
        <taxon>Eukaryota</taxon>
        <taxon>Viridiplantae</taxon>
        <taxon>Streptophyta</taxon>
        <taxon>Embryophyta</taxon>
        <taxon>Tracheophyta</taxon>
        <taxon>Spermatophyta</taxon>
        <taxon>Magnoliopsida</taxon>
        <taxon>eudicotyledons</taxon>
        <taxon>Gunneridae</taxon>
        <taxon>Pentapetalae</taxon>
        <taxon>rosids</taxon>
        <taxon>fabids</taxon>
        <taxon>Fabales</taxon>
        <taxon>Fabaceae</taxon>
        <taxon>Papilionoideae</taxon>
        <taxon>50 kb inversion clade</taxon>
        <taxon>NPAAA clade</taxon>
        <taxon>Hologalegina</taxon>
        <taxon>IRL clade</taxon>
        <taxon>Trifolieae</taxon>
        <taxon>Trifolium</taxon>
    </lineage>
</organism>
<dbReference type="Proteomes" id="UP001177021">
    <property type="component" value="Unassembled WGS sequence"/>
</dbReference>
<accession>A0ACB0J0W7</accession>
<sequence length="184" mass="20956">MVDVLSPFTIPSPPPPPSSLSNKNNSIPMLYYGLVVMGIAAIVLAIYNIIIIKRCNRNHNQLSQPTRTNIEGGANSNNNMRFQNQQRNLLSSFKYKKEVITKEEEQKGYYDYECSVCLMVYEEGEDVRKLPKCKHCFHALCIDMWLFSHFDCPICRTPVGPFCHDFQEENSRDGLIESGGSINV</sequence>
<proteinExistence type="predicted"/>
<evidence type="ECO:0000313" key="2">
    <source>
        <dbReference type="Proteomes" id="UP001177021"/>
    </source>
</evidence>
<dbReference type="EMBL" id="CASHSV030000013">
    <property type="protein sequence ID" value="CAJ2638140.1"/>
    <property type="molecule type" value="Genomic_DNA"/>
</dbReference>
<protein>
    <submittedName>
        <fullName evidence="1">Uncharacterized protein</fullName>
    </submittedName>
</protein>
<keyword evidence="2" id="KW-1185">Reference proteome</keyword>
<name>A0ACB0J0W7_TRIPR</name>
<reference evidence="1" key="1">
    <citation type="submission" date="2023-10" db="EMBL/GenBank/DDBJ databases">
        <authorList>
            <person name="Rodriguez Cubillos JULIANA M."/>
            <person name="De Vega J."/>
        </authorList>
    </citation>
    <scope>NUCLEOTIDE SEQUENCE</scope>
</reference>
<evidence type="ECO:0000313" key="1">
    <source>
        <dbReference type="EMBL" id="CAJ2638140.1"/>
    </source>
</evidence>
<comment type="caution">
    <text evidence="1">The sequence shown here is derived from an EMBL/GenBank/DDBJ whole genome shotgun (WGS) entry which is preliminary data.</text>
</comment>